<feature type="transmembrane region" description="Helical" evidence="6">
    <location>
        <begin position="163"/>
        <end position="183"/>
    </location>
</feature>
<feature type="transmembrane region" description="Helical" evidence="6">
    <location>
        <begin position="399"/>
        <end position="428"/>
    </location>
</feature>
<feature type="transmembrane region" description="Helical" evidence="6">
    <location>
        <begin position="449"/>
        <end position="470"/>
    </location>
</feature>
<feature type="transmembrane region" description="Helical" evidence="6">
    <location>
        <begin position="372"/>
        <end position="393"/>
    </location>
</feature>
<keyword evidence="3 6" id="KW-0812">Transmembrane</keyword>
<evidence type="ECO:0000256" key="6">
    <source>
        <dbReference type="SAM" id="Phobius"/>
    </source>
</evidence>
<evidence type="ECO:0000256" key="4">
    <source>
        <dbReference type="ARBA" id="ARBA00022989"/>
    </source>
</evidence>
<accession>A0A382AE98</accession>
<evidence type="ECO:0000256" key="1">
    <source>
        <dbReference type="ARBA" id="ARBA00004141"/>
    </source>
</evidence>
<dbReference type="GO" id="GO:0015990">
    <property type="term" value="P:electron transport coupled proton transport"/>
    <property type="evidence" value="ECO:0007669"/>
    <property type="project" value="TreeGrafter"/>
</dbReference>
<name>A0A382AE98_9ZZZZ</name>
<dbReference type="GO" id="GO:0008137">
    <property type="term" value="F:NADH dehydrogenase (ubiquinone) activity"/>
    <property type="evidence" value="ECO:0007669"/>
    <property type="project" value="InterPro"/>
</dbReference>
<dbReference type="PANTHER" id="PTHR43507">
    <property type="entry name" value="NADH-UBIQUINONE OXIDOREDUCTASE CHAIN 4"/>
    <property type="match status" value="1"/>
</dbReference>
<sequence length="506" mass="53452">MDWLLIIVLLPLLAAAAVGFVPDGKRQAIRGITLGASGLTLLCALIAFGTFKVGGGLQFETRVVWVESLGLHFHLAADGINIGIILMGATVAFAAACCADEITHRVKEFHILLNLMIGGILGAFASMDLFFFYFFHELALVPTFIMIGVWGRGANRNYATYKITLYLSLGALLALIGLIGVYVQTGAKSFSIPDLIAMVQVSPIDESAQQWIFPLLMFGFGILVSLWPFHTWAPLGYGAAPTATAMLHAGVLKKFGLYGIIRVAIPMAPAGAQSWLAVLAWLALANLLYCGLVAVRQKDLNLLIGNSSVAHMGFIFLGIASLNVIGLTGAVLVMIAHGLLAALAFGLSGHLYRQTGSLDMSRMGGLLRQMPLAGSALLMALLAGCGLPGFANFAGEVTIFFAAWLAGLKTITVIAAWSALVIGGLYMMRAIRNILHGPRGDDWAKASDVNPLMATAFGLLLAALLVFGFAPSLLTKGIEGEVTKIVRLAKPAADANQAKVSEAAGR</sequence>
<feature type="transmembrane region" description="Helical" evidence="6">
    <location>
        <begin position="133"/>
        <end position="151"/>
    </location>
</feature>
<dbReference type="InterPro" id="IPR001750">
    <property type="entry name" value="ND/Mrp_TM"/>
</dbReference>
<dbReference type="PANTHER" id="PTHR43507:SF4">
    <property type="entry name" value="PROTON-TRANSLOCATING NADH-QUINONE OXIDOREDUCTASE, CHAIN M"/>
    <property type="match status" value="1"/>
</dbReference>
<comment type="subcellular location">
    <subcellularLocation>
        <location evidence="1">Membrane</location>
        <topology evidence="1">Multi-pass membrane protein</topology>
    </subcellularLocation>
</comment>
<feature type="transmembrane region" description="Helical" evidence="6">
    <location>
        <begin position="71"/>
        <end position="97"/>
    </location>
</feature>
<evidence type="ECO:0000259" key="7">
    <source>
        <dbReference type="Pfam" id="PF00361"/>
    </source>
</evidence>
<proteinExistence type="inferred from homology"/>
<dbReference type="EMBL" id="UINC01025024">
    <property type="protein sequence ID" value="SVA99846.1"/>
    <property type="molecule type" value="Genomic_DNA"/>
</dbReference>
<dbReference type="GO" id="GO:0042773">
    <property type="term" value="P:ATP synthesis coupled electron transport"/>
    <property type="evidence" value="ECO:0007669"/>
    <property type="project" value="InterPro"/>
</dbReference>
<dbReference type="AlphaFoldDB" id="A0A382AE98"/>
<feature type="transmembrane region" description="Helical" evidence="6">
    <location>
        <begin position="6"/>
        <end position="24"/>
    </location>
</feature>
<protein>
    <recommendedName>
        <fullName evidence="7">NADH:quinone oxidoreductase/Mrp antiporter transmembrane domain-containing protein</fullName>
    </recommendedName>
</protein>
<organism evidence="8">
    <name type="scientific">marine metagenome</name>
    <dbReference type="NCBI Taxonomy" id="408172"/>
    <lineage>
        <taxon>unclassified sequences</taxon>
        <taxon>metagenomes</taxon>
        <taxon>ecological metagenomes</taxon>
    </lineage>
</organism>
<evidence type="ECO:0000256" key="2">
    <source>
        <dbReference type="ARBA" id="ARBA00009025"/>
    </source>
</evidence>
<reference evidence="8" key="1">
    <citation type="submission" date="2018-05" db="EMBL/GenBank/DDBJ databases">
        <authorList>
            <person name="Lanie J.A."/>
            <person name="Ng W.-L."/>
            <person name="Kazmierczak K.M."/>
            <person name="Andrzejewski T.M."/>
            <person name="Davidsen T.M."/>
            <person name="Wayne K.J."/>
            <person name="Tettelin H."/>
            <person name="Glass J.I."/>
            <person name="Rusch D."/>
            <person name="Podicherti R."/>
            <person name="Tsui H.-C.T."/>
            <person name="Winkler M.E."/>
        </authorList>
    </citation>
    <scope>NUCLEOTIDE SEQUENCE</scope>
</reference>
<dbReference type="InterPro" id="IPR003918">
    <property type="entry name" value="NADH_UbQ_OxRdtase"/>
</dbReference>
<feature type="transmembrane region" description="Helical" evidence="6">
    <location>
        <begin position="31"/>
        <end position="51"/>
    </location>
</feature>
<evidence type="ECO:0000313" key="8">
    <source>
        <dbReference type="EMBL" id="SVA99846.1"/>
    </source>
</evidence>
<feature type="transmembrane region" description="Helical" evidence="6">
    <location>
        <begin position="302"/>
        <end position="325"/>
    </location>
</feature>
<dbReference type="GO" id="GO:0016020">
    <property type="term" value="C:membrane"/>
    <property type="evidence" value="ECO:0007669"/>
    <property type="project" value="UniProtKB-SubCell"/>
</dbReference>
<dbReference type="PRINTS" id="PR01437">
    <property type="entry name" value="NUOXDRDTASE4"/>
</dbReference>
<evidence type="ECO:0000256" key="3">
    <source>
        <dbReference type="ARBA" id="ARBA00022692"/>
    </source>
</evidence>
<dbReference type="InterPro" id="IPR010227">
    <property type="entry name" value="NADH_Q_OxRdtase_chainM/4"/>
</dbReference>
<dbReference type="NCBIfam" id="TIGR01972">
    <property type="entry name" value="NDH_I_M"/>
    <property type="match status" value="1"/>
</dbReference>
<keyword evidence="5 6" id="KW-0472">Membrane</keyword>
<feature type="transmembrane region" description="Helical" evidence="6">
    <location>
        <begin position="275"/>
        <end position="295"/>
    </location>
</feature>
<feature type="transmembrane region" description="Helical" evidence="6">
    <location>
        <begin position="331"/>
        <end position="352"/>
    </location>
</feature>
<feature type="domain" description="NADH:quinone oxidoreductase/Mrp antiporter transmembrane" evidence="7">
    <location>
        <begin position="126"/>
        <end position="416"/>
    </location>
</feature>
<dbReference type="Pfam" id="PF00361">
    <property type="entry name" value="Proton_antipo_M"/>
    <property type="match status" value="1"/>
</dbReference>
<feature type="transmembrane region" description="Helical" evidence="6">
    <location>
        <begin position="211"/>
        <end position="230"/>
    </location>
</feature>
<feature type="transmembrane region" description="Helical" evidence="6">
    <location>
        <begin position="109"/>
        <end position="127"/>
    </location>
</feature>
<dbReference type="GO" id="GO:0003954">
    <property type="term" value="F:NADH dehydrogenase activity"/>
    <property type="evidence" value="ECO:0007669"/>
    <property type="project" value="TreeGrafter"/>
</dbReference>
<keyword evidence="4 6" id="KW-1133">Transmembrane helix</keyword>
<gene>
    <name evidence="8" type="ORF">METZ01_LOCUS152700</name>
</gene>
<evidence type="ECO:0000256" key="5">
    <source>
        <dbReference type="ARBA" id="ARBA00023136"/>
    </source>
</evidence>
<comment type="similarity">
    <text evidence="2">Belongs to the complex I subunit 4 family.</text>
</comment>
<dbReference type="GO" id="GO:0048039">
    <property type="term" value="F:ubiquinone binding"/>
    <property type="evidence" value="ECO:0007669"/>
    <property type="project" value="TreeGrafter"/>
</dbReference>